<feature type="transmembrane region" description="Helical" evidence="2">
    <location>
        <begin position="168"/>
        <end position="191"/>
    </location>
</feature>
<sequence length="453" mass="49669">MGNGPHDEQPGRKELSKTRWSRRLSLAKNILDIVLAQWLVIGFGLSCLLAYFFPDVAAHGGIIRSEYSILYGGVSIIFLVSGLQLSHEKLRMNLTAWRLHVIVQGISFVLIPVIMLVIVRITIAAGDLQSGAIDTSVLVGMVVLSCLPTTIASNVVMTRTAGGDDAAAIVEVVIGNTLGAFICPGLIYAFLPPQSEFEPWRPASVGTLGRMYADVSMQLGLSVVLPLVVGQAVRWLWVKQVQWALDHLYLAKVSAFFLITIVWATFSSAFKTGALYQLPKGSVIFDVFMNVATYLIFTLCCFYLARPPATLVEAINRNVADSRSGQRLPNMLRRGITVRQMSKTQTVAICFCGAAKTQSLGIPLIAAMWTHTDTLTMAFIEIPVVLYTMEQVFLAQGFVYFFKWYLGRGREQSELEADIEPTSSEVSPAGGDMEHPPGRDQKEKAPVIKSECG</sequence>
<feature type="transmembrane region" description="Helical" evidence="2">
    <location>
        <begin position="30"/>
        <end position="53"/>
    </location>
</feature>
<feature type="compositionally biased region" description="Basic and acidic residues" evidence="1">
    <location>
        <begin position="432"/>
        <end position="453"/>
    </location>
</feature>
<proteinExistence type="predicted"/>
<dbReference type="GO" id="GO:0005886">
    <property type="term" value="C:plasma membrane"/>
    <property type="evidence" value="ECO:0007669"/>
    <property type="project" value="TreeGrafter"/>
</dbReference>
<name>A0AA38VGL7_9PEZI</name>
<keyword evidence="2" id="KW-1133">Transmembrane helix</keyword>
<feature type="transmembrane region" description="Helical" evidence="2">
    <location>
        <begin position="211"/>
        <end position="237"/>
    </location>
</feature>
<dbReference type="Pfam" id="PF13593">
    <property type="entry name" value="SBF_like"/>
    <property type="match status" value="1"/>
</dbReference>
<feature type="transmembrane region" description="Helical" evidence="2">
    <location>
        <begin position="375"/>
        <end position="402"/>
    </location>
</feature>
<dbReference type="InterPro" id="IPR038770">
    <property type="entry name" value="Na+/solute_symporter_sf"/>
</dbReference>
<evidence type="ECO:0000313" key="4">
    <source>
        <dbReference type="Proteomes" id="UP001174691"/>
    </source>
</evidence>
<reference evidence="3" key="1">
    <citation type="submission" date="2022-07" db="EMBL/GenBank/DDBJ databases">
        <title>Fungi with potential for degradation of polypropylene.</title>
        <authorList>
            <person name="Gostincar C."/>
        </authorList>
    </citation>
    <scope>NUCLEOTIDE SEQUENCE</scope>
    <source>
        <strain evidence="3">EXF-13287</strain>
    </source>
</reference>
<feature type="transmembrane region" description="Helical" evidence="2">
    <location>
        <begin position="135"/>
        <end position="156"/>
    </location>
</feature>
<organism evidence="3 4">
    <name type="scientific">Coniochaeta hoffmannii</name>
    <dbReference type="NCBI Taxonomy" id="91930"/>
    <lineage>
        <taxon>Eukaryota</taxon>
        <taxon>Fungi</taxon>
        <taxon>Dikarya</taxon>
        <taxon>Ascomycota</taxon>
        <taxon>Pezizomycotina</taxon>
        <taxon>Sordariomycetes</taxon>
        <taxon>Sordariomycetidae</taxon>
        <taxon>Coniochaetales</taxon>
        <taxon>Coniochaetaceae</taxon>
        <taxon>Coniochaeta</taxon>
    </lineage>
</organism>
<dbReference type="InterPro" id="IPR016833">
    <property type="entry name" value="Put_Na-Bile_cotransptr"/>
</dbReference>
<dbReference type="EMBL" id="JANBVN010000252">
    <property type="protein sequence ID" value="KAJ9130881.1"/>
    <property type="molecule type" value="Genomic_DNA"/>
</dbReference>
<dbReference type="PANTHER" id="PTHR18640">
    <property type="entry name" value="SOLUTE CARRIER FAMILY 10 MEMBER 7"/>
    <property type="match status" value="1"/>
</dbReference>
<dbReference type="Proteomes" id="UP001174691">
    <property type="component" value="Unassembled WGS sequence"/>
</dbReference>
<feature type="transmembrane region" description="Helical" evidence="2">
    <location>
        <begin position="99"/>
        <end position="123"/>
    </location>
</feature>
<evidence type="ECO:0000256" key="2">
    <source>
        <dbReference type="SAM" id="Phobius"/>
    </source>
</evidence>
<keyword evidence="4" id="KW-1185">Reference proteome</keyword>
<feature type="region of interest" description="Disordered" evidence="1">
    <location>
        <begin position="414"/>
        <end position="453"/>
    </location>
</feature>
<feature type="transmembrane region" description="Helical" evidence="2">
    <location>
        <begin position="282"/>
        <end position="305"/>
    </location>
</feature>
<comment type="caution">
    <text evidence="3">The sequence shown here is derived from an EMBL/GenBank/DDBJ whole genome shotgun (WGS) entry which is preliminary data.</text>
</comment>
<evidence type="ECO:0000313" key="3">
    <source>
        <dbReference type="EMBL" id="KAJ9130881.1"/>
    </source>
</evidence>
<dbReference type="AlphaFoldDB" id="A0AA38VGL7"/>
<feature type="transmembrane region" description="Helical" evidence="2">
    <location>
        <begin position="347"/>
        <end position="369"/>
    </location>
</feature>
<protein>
    <submittedName>
        <fullName evidence="3">Sodium/bile acid cotransporter</fullName>
    </submittedName>
</protein>
<gene>
    <name evidence="3" type="ORF">NKR19_g9720</name>
</gene>
<accession>A0AA38VGL7</accession>
<dbReference type="PANTHER" id="PTHR18640:SF5">
    <property type="entry name" value="SODIUM_BILE ACID COTRANSPORTER 7"/>
    <property type="match status" value="1"/>
</dbReference>
<feature type="transmembrane region" description="Helical" evidence="2">
    <location>
        <begin position="68"/>
        <end position="87"/>
    </location>
</feature>
<evidence type="ECO:0000256" key="1">
    <source>
        <dbReference type="SAM" id="MobiDB-lite"/>
    </source>
</evidence>
<feature type="transmembrane region" description="Helical" evidence="2">
    <location>
        <begin position="249"/>
        <end position="270"/>
    </location>
</feature>
<keyword evidence="2" id="KW-0812">Transmembrane</keyword>
<dbReference type="Gene3D" id="1.20.1530.20">
    <property type="match status" value="1"/>
</dbReference>
<keyword evidence="2" id="KW-0472">Membrane</keyword>